<dbReference type="Proteomes" id="UP000009168">
    <property type="component" value="Unassembled WGS sequence"/>
</dbReference>
<gene>
    <name evidence="3" type="ORF">TTHERM_00429880</name>
</gene>
<dbReference type="InParanoid" id="Q231H2"/>
<proteinExistence type="predicted"/>
<dbReference type="EMBL" id="GG662532">
    <property type="protein sequence ID" value="EAR91067.2"/>
    <property type="molecule type" value="Genomic_DNA"/>
</dbReference>
<reference evidence="4" key="1">
    <citation type="journal article" date="2006" name="PLoS Biol.">
        <title>Macronuclear genome sequence of the ciliate Tetrahymena thermophila, a model eukaryote.</title>
        <authorList>
            <person name="Eisen J.A."/>
            <person name="Coyne R.S."/>
            <person name="Wu M."/>
            <person name="Wu D."/>
            <person name="Thiagarajan M."/>
            <person name="Wortman J.R."/>
            <person name="Badger J.H."/>
            <person name="Ren Q."/>
            <person name="Amedeo P."/>
            <person name="Jones K.M."/>
            <person name="Tallon L.J."/>
            <person name="Delcher A.L."/>
            <person name="Salzberg S.L."/>
            <person name="Silva J.C."/>
            <person name="Haas B.J."/>
            <person name="Majoros W.H."/>
            <person name="Farzad M."/>
            <person name="Carlton J.M."/>
            <person name="Smith R.K. Jr."/>
            <person name="Garg J."/>
            <person name="Pearlman R.E."/>
            <person name="Karrer K.M."/>
            <person name="Sun L."/>
            <person name="Manning G."/>
            <person name="Elde N.C."/>
            <person name="Turkewitz A.P."/>
            <person name="Asai D.J."/>
            <person name="Wilkes D.E."/>
            <person name="Wang Y."/>
            <person name="Cai H."/>
            <person name="Collins K."/>
            <person name="Stewart B.A."/>
            <person name="Lee S.R."/>
            <person name="Wilamowska K."/>
            <person name="Weinberg Z."/>
            <person name="Ruzzo W.L."/>
            <person name="Wloga D."/>
            <person name="Gaertig J."/>
            <person name="Frankel J."/>
            <person name="Tsao C.-C."/>
            <person name="Gorovsky M.A."/>
            <person name="Keeling P.J."/>
            <person name="Waller R.F."/>
            <person name="Patron N.J."/>
            <person name="Cherry J.M."/>
            <person name="Stover N.A."/>
            <person name="Krieger C.J."/>
            <person name="del Toro C."/>
            <person name="Ryder H.F."/>
            <person name="Williamson S.C."/>
            <person name="Barbeau R.A."/>
            <person name="Hamilton E.P."/>
            <person name="Orias E."/>
        </authorList>
    </citation>
    <scope>NUCLEOTIDE SEQUENCE [LARGE SCALE GENOMIC DNA]</scope>
    <source>
        <strain evidence="4">SB210</strain>
    </source>
</reference>
<feature type="compositionally biased region" description="Polar residues" evidence="1">
    <location>
        <begin position="159"/>
        <end position="172"/>
    </location>
</feature>
<evidence type="ECO:0000256" key="1">
    <source>
        <dbReference type="SAM" id="MobiDB-lite"/>
    </source>
</evidence>
<evidence type="ECO:0000256" key="2">
    <source>
        <dbReference type="SAM" id="SignalP"/>
    </source>
</evidence>
<feature type="chain" id="PRO_5004201802" evidence="2">
    <location>
        <begin position="18"/>
        <end position="246"/>
    </location>
</feature>
<dbReference type="KEGG" id="tet:TTHERM_00429880"/>
<dbReference type="Pfam" id="PF21203">
    <property type="entry name" value="ECM10"/>
    <property type="match status" value="1"/>
</dbReference>
<dbReference type="HOGENOM" id="CLU_1130987_0_0_1"/>
<dbReference type="RefSeq" id="XP_001011312.2">
    <property type="nucleotide sequence ID" value="XM_001011312.3"/>
</dbReference>
<feature type="signal peptide" evidence="2">
    <location>
        <begin position="1"/>
        <end position="17"/>
    </location>
</feature>
<protein>
    <submittedName>
        <fullName evidence="3">Autophagy-related protein</fullName>
    </submittedName>
</protein>
<name>Q231H2_TETTS</name>
<accession>Q231H2</accession>
<dbReference type="GeneID" id="7829855"/>
<feature type="region of interest" description="Disordered" evidence="1">
    <location>
        <begin position="159"/>
        <end position="198"/>
    </location>
</feature>
<dbReference type="AlphaFoldDB" id="Q231H2"/>
<sequence>MFRNILLLALAISIVSAQDEKYDLLANLSLGLDEKWEKIASIELNIKLGSGYIITDNLQLIPREVISQANNSTRYLQLKLVSQKYPEQPELLTTVDLVQSFPNKQFKEVVEINVDEDGNINSFSYLVKNIDEKKNKKKSVTTDDKDIDEDFKVYITKTTQSLSSHYQPPKTNTKQKPNQGNQQGQNQNQEQQQQQPEQEGGIMGFLKNNFWYIVIGLIVFQFMSGVADPNAAQGQGQGQAQRPAQR</sequence>
<evidence type="ECO:0000313" key="4">
    <source>
        <dbReference type="Proteomes" id="UP000009168"/>
    </source>
</evidence>
<evidence type="ECO:0000313" key="3">
    <source>
        <dbReference type="EMBL" id="EAR91067.2"/>
    </source>
</evidence>
<organism evidence="3 4">
    <name type="scientific">Tetrahymena thermophila (strain SB210)</name>
    <dbReference type="NCBI Taxonomy" id="312017"/>
    <lineage>
        <taxon>Eukaryota</taxon>
        <taxon>Sar</taxon>
        <taxon>Alveolata</taxon>
        <taxon>Ciliophora</taxon>
        <taxon>Intramacronucleata</taxon>
        <taxon>Oligohymenophorea</taxon>
        <taxon>Hymenostomatida</taxon>
        <taxon>Tetrahymenina</taxon>
        <taxon>Tetrahymenidae</taxon>
        <taxon>Tetrahymena</taxon>
    </lineage>
</organism>
<keyword evidence="4" id="KW-1185">Reference proteome</keyword>
<feature type="compositionally biased region" description="Low complexity" evidence="1">
    <location>
        <begin position="174"/>
        <end position="198"/>
    </location>
</feature>
<keyword evidence="2" id="KW-0732">Signal</keyword>